<keyword evidence="2" id="KW-0812">Transmembrane</keyword>
<gene>
    <name evidence="3" type="primary">cobC_1</name>
    <name evidence="3" type="ORF">NCTC13063_00707</name>
</gene>
<dbReference type="PANTHER" id="PTHR48100:SF59">
    <property type="entry name" value="ADENOSYLCOBALAMIN_ALPHA-RIBAZOLE PHOSPHATASE"/>
    <property type="match status" value="1"/>
</dbReference>
<sequence>MKVTLIRHTRVGVPKGTCYGWSDVPLAETFEEEAATTRKNLDRQLRESPLHLADFDRVYSSPLTRARKLAAFCGYPSPLVDDRLKEMNMGDWEMRLYDDIAKVDPHILDWYNDYMHLAATGGESFPIMYARVAEFLDELKNKPYRHVAIFAHGGVLICAGIYGGLFKKENAFENLTDYGGIENIEI</sequence>
<dbReference type="GO" id="GO:0009236">
    <property type="term" value="P:cobalamin biosynthetic process"/>
    <property type="evidence" value="ECO:0007669"/>
    <property type="project" value="UniProtKB-UniRule"/>
</dbReference>
<dbReference type="GO" id="GO:0005737">
    <property type="term" value="C:cytoplasm"/>
    <property type="evidence" value="ECO:0007669"/>
    <property type="project" value="TreeGrafter"/>
</dbReference>
<evidence type="ECO:0000256" key="2">
    <source>
        <dbReference type="SAM" id="Phobius"/>
    </source>
</evidence>
<dbReference type="EMBL" id="UGTJ01000001">
    <property type="protein sequence ID" value="SUB79442.1"/>
    <property type="molecule type" value="Genomic_DNA"/>
</dbReference>
<evidence type="ECO:0000313" key="4">
    <source>
        <dbReference type="Proteomes" id="UP000255283"/>
    </source>
</evidence>
<accession>A0AAQ1UHA2</accession>
<dbReference type="Pfam" id="PF00300">
    <property type="entry name" value="His_Phos_1"/>
    <property type="match status" value="1"/>
</dbReference>
<proteinExistence type="predicted"/>
<dbReference type="RefSeq" id="WP_004345789.1">
    <property type="nucleotide sequence ID" value="NZ_CALLWX010000024.1"/>
</dbReference>
<feature type="transmembrane region" description="Helical" evidence="2">
    <location>
        <begin position="147"/>
        <end position="165"/>
    </location>
</feature>
<dbReference type="CDD" id="cd07067">
    <property type="entry name" value="HP_PGM_like"/>
    <property type="match status" value="1"/>
</dbReference>
<keyword evidence="2" id="KW-0472">Membrane</keyword>
<dbReference type="GO" id="GO:0043755">
    <property type="term" value="F:alpha-ribazole phosphatase activity"/>
    <property type="evidence" value="ECO:0007669"/>
    <property type="project" value="UniProtKB-UniRule"/>
</dbReference>
<dbReference type="InterPro" id="IPR017578">
    <property type="entry name" value="Ribazole_CobC"/>
</dbReference>
<dbReference type="Gene3D" id="3.40.50.1240">
    <property type="entry name" value="Phosphoglycerate mutase-like"/>
    <property type="match status" value="1"/>
</dbReference>
<dbReference type="EC" id="3.1.3.73" evidence="1"/>
<dbReference type="Proteomes" id="UP000255283">
    <property type="component" value="Unassembled WGS sequence"/>
</dbReference>
<dbReference type="InterPro" id="IPR029033">
    <property type="entry name" value="His_PPase_superfam"/>
</dbReference>
<dbReference type="SUPFAM" id="SSF53254">
    <property type="entry name" value="Phosphoglycerate mutase-like"/>
    <property type="match status" value="1"/>
</dbReference>
<dbReference type="InterPro" id="IPR013078">
    <property type="entry name" value="His_Pase_superF_clade-1"/>
</dbReference>
<keyword evidence="2" id="KW-1133">Transmembrane helix</keyword>
<dbReference type="SMART" id="SM00855">
    <property type="entry name" value="PGAM"/>
    <property type="match status" value="1"/>
</dbReference>
<protein>
    <recommendedName>
        <fullName evidence="1">Alpha-ribazole phosphatase</fullName>
        <ecNumber evidence="1">3.1.3.73</ecNumber>
    </recommendedName>
</protein>
<keyword evidence="3" id="KW-0378">Hydrolase</keyword>
<dbReference type="AlphaFoldDB" id="A0AAQ1UHA2"/>
<name>A0AAQ1UHA2_9BACT</name>
<comment type="caution">
    <text evidence="3">The sequence shown here is derived from an EMBL/GenBank/DDBJ whole genome shotgun (WGS) entry which is preliminary data.</text>
</comment>
<reference evidence="3 4" key="1">
    <citation type="submission" date="2018-06" db="EMBL/GenBank/DDBJ databases">
        <authorList>
            <consortium name="Pathogen Informatics"/>
            <person name="Doyle S."/>
        </authorList>
    </citation>
    <scope>NUCLEOTIDE SEQUENCE [LARGE SCALE GENOMIC DNA]</scope>
    <source>
        <strain evidence="3 4">NCTC13063</strain>
    </source>
</reference>
<evidence type="ECO:0000313" key="3">
    <source>
        <dbReference type="EMBL" id="SUB79442.1"/>
    </source>
</evidence>
<dbReference type="GeneID" id="93536461"/>
<organism evidence="3 4">
    <name type="scientific">Segatella buccae</name>
    <dbReference type="NCBI Taxonomy" id="28126"/>
    <lineage>
        <taxon>Bacteria</taxon>
        <taxon>Pseudomonadati</taxon>
        <taxon>Bacteroidota</taxon>
        <taxon>Bacteroidia</taxon>
        <taxon>Bacteroidales</taxon>
        <taxon>Prevotellaceae</taxon>
        <taxon>Segatella</taxon>
    </lineage>
</organism>
<evidence type="ECO:0000256" key="1">
    <source>
        <dbReference type="NCBIfam" id="TIGR03162"/>
    </source>
</evidence>
<dbReference type="NCBIfam" id="TIGR03162">
    <property type="entry name" value="ribazole_cobC"/>
    <property type="match status" value="1"/>
</dbReference>
<dbReference type="InterPro" id="IPR050275">
    <property type="entry name" value="PGM_Phosphatase"/>
</dbReference>
<dbReference type="PANTHER" id="PTHR48100">
    <property type="entry name" value="BROAD-SPECIFICITY PHOSPHATASE YOR283W-RELATED"/>
    <property type="match status" value="1"/>
</dbReference>